<dbReference type="Proteomes" id="UP000004221">
    <property type="component" value="Unassembled WGS sequence"/>
</dbReference>
<dbReference type="PANTHER" id="PTHR35848:SF6">
    <property type="entry name" value="CUPIN TYPE-2 DOMAIN-CONTAINING PROTEIN"/>
    <property type="match status" value="1"/>
</dbReference>
<dbReference type="EMBL" id="CAGS01000248">
    <property type="protein sequence ID" value="CCF84216.1"/>
    <property type="molecule type" value="Genomic_DNA"/>
</dbReference>
<dbReference type="GO" id="GO:0046872">
    <property type="term" value="F:metal ion binding"/>
    <property type="evidence" value="ECO:0007669"/>
    <property type="project" value="UniProtKB-KW"/>
</dbReference>
<dbReference type="AlphaFoldDB" id="I4EHQ4"/>
<evidence type="ECO:0000259" key="2">
    <source>
        <dbReference type="Pfam" id="PF07883"/>
    </source>
</evidence>
<keyword evidence="4" id="KW-1185">Reference proteome</keyword>
<dbReference type="Gene3D" id="2.60.120.10">
    <property type="entry name" value="Jelly Rolls"/>
    <property type="match status" value="1"/>
</dbReference>
<proteinExistence type="predicted"/>
<evidence type="ECO:0000313" key="3">
    <source>
        <dbReference type="EMBL" id="CCF84216.1"/>
    </source>
</evidence>
<accession>I4EHQ4</accession>
<reference evidence="3 4" key="1">
    <citation type="journal article" date="2012" name="ISME J.">
        <title>Nitrification expanded: discovery, physiology and genomics of a nitrite-oxidizing bacterium from the phylum Chloroflexi.</title>
        <authorList>
            <person name="Sorokin D.Y."/>
            <person name="Lucker S."/>
            <person name="Vejmelkova D."/>
            <person name="Kostrikina N.A."/>
            <person name="Kleerebezem R."/>
            <person name="Rijpstra W.I."/>
            <person name="Damste J.S."/>
            <person name="Le Paslier D."/>
            <person name="Muyzer G."/>
            <person name="Wagner M."/>
            <person name="van Loosdrecht M.C."/>
            <person name="Daims H."/>
        </authorList>
    </citation>
    <scope>NUCLEOTIDE SEQUENCE [LARGE SCALE GENOMIC DNA]</scope>
    <source>
        <strain evidence="4">none</strain>
    </source>
</reference>
<dbReference type="InterPro" id="IPR051610">
    <property type="entry name" value="GPI/OXD"/>
</dbReference>
<name>I4EHQ4_9BACT</name>
<feature type="domain" description="Cupin type-2" evidence="2">
    <location>
        <begin position="34"/>
        <end position="105"/>
    </location>
</feature>
<keyword evidence="1" id="KW-0479">Metal-binding</keyword>
<sequence>MQTKKLEPAAGHVLAPDGSEVRPLLDLRRGGLGHCTLPPNAVSQAVRHRTIEEIWYFIKGQGQVWRKHGDHEVVVDVGPGACLTIPTGVHFQFRNTGDEPLEFLMATMPPWPGSDEAVRVPNYWEPA</sequence>
<dbReference type="InterPro" id="IPR011051">
    <property type="entry name" value="RmlC_Cupin_sf"/>
</dbReference>
<gene>
    <name evidence="3" type="ORF">NITHO_3210024</name>
</gene>
<dbReference type="RefSeq" id="WP_008478212.1">
    <property type="nucleotide sequence ID" value="NZ_CAGS01000248.1"/>
</dbReference>
<protein>
    <recommendedName>
        <fullName evidence="2">Cupin type-2 domain-containing protein</fullName>
    </recommendedName>
</protein>
<dbReference type="SUPFAM" id="SSF51182">
    <property type="entry name" value="RmlC-like cupins"/>
    <property type="match status" value="1"/>
</dbReference>
<evidence type="ECO:0000313" key="4">
    <source>
        <dbReference type="Proteomes" id="UP000004221"/>
    </source>
</evidence>
<dbReference type="OrthoDB" id="5639206at2"/>
<comment type="caution">
    <text evidence="3">The sequence shown here is derived from an EMBL/GenBank/DDBJ whole genome shotgun (WGS) entry which is preliminary data.</text>
</comment>
<dbReference type="InterPro" id="IPR013096">
    <property type="entry name" value="Cupin_2"/>
</dbReference>
<dbReference type="InterPro" id="IPR014710">
    <property type="entry name" value="RmlC-like_jellyroll"/>
</dbReference>
<organism evidence="3 4">
    <name type="scientific">Nitrolancea hollandica Lb</name>
    <dbReference type="NCBI Taxonomy" id="1129897"/>
    <lineage>
        <taxon>Bacteria</taxon>
        <taxon>Pseudomonadati</taxon>
        <taxon>Thermomicrobiota</taxon>
        <taxon>Thermomicrobia</taxon>
        <taxon>Sphaerobacterales</taxon>
        <taxon>Sphaerobacterineae</taxon>
        <taxon>Sphaerobacteraceae</taxon>
        <taxon>Nitrolancea</taxon>
    </lineage>
</organism>
<dbReference type="Pfam" id="PF07883">
    <property type="entry name" value="Cupin_2"/>
    <property type="match status" value="1"/>
</dbReference>
<evidence type="ECO:0000256" key="1">
    <source>
        <dbReference type="ARBA" id="ARBA00022723"/>
    </source>
</evidence>
<dbReference type="PANTHER" id="PTHR35848">
    <property type="entry name" value="OXALATE-BINDING PROTEIN"/>
    <property type="match status" value="1"/>
</dbReference>